<accession>A0A422QZE2</accession>
<evidence type="ECO:0008006" key="4">
    <source>
        <dbReference type="Google" id="ProtNLM"/>
    </source>
</evidence>
<comment type="caution">
    <text evidence="2">The sequence shown here is derived from an EMBL/GenBank/DDBJ whole genome shotgun (WGS) entry which is preliminary data.</text>
</comment>
<dbReference type="Proteomes" id="UP000238137">
    <property type="component" value="Unassembled WGS sequence"/>
</dbReference>
<protein>
    <recommendedName>
        <fullName evidence="4">Phage tail tape measure protein</fullName>
    </recommendedName>
</protein>
<sequence length="493" mass="50835">MFAGSVVVGESFNAATALAAARTAGVATTVTGAGLVEFSLLTDALGQRAGSSANAVRKLLTTPLAQAGAGGGISKGRVEGAIAAGFRTEQGLTLEQERALGENLPKFVRDFIIPRLEAGGVNLEDRAAVRKFLRNAGANETAERALLEIISARDEYEKASKTVDQFADTTQLAITNSKNMNAALETLAVGFNDLSSSVLVPLLETTAPAVASLGRGMQDAAMWLDSMSESQRHTVASITALGTTAAGAAVAVGGVTAGFRLLAPLVAAGSPVIAGLTLLGAAATGVAKILDGIDEKERRDIDRMGREQRFREGQAKRASGLGFGFNTDLIDPALLFTDKLARDYRAPAGPRQFLGPNLPGSGTPNITAAFQAWANATRGAGLDRDNILGPLTAGAAVEFGKDLLGTIGTNLQDRVMTAGDTWEKSVEESGNVFTSGIESAAVRMNELIIAGATEARNILSSVSTGPVRGFSRPDIGDSSSGDGGNFYIGQPIP</sequence>
<name>A0A422QZE2_9RHOB</name>
<evidence type="ECO:0000256" key="1">
    <source>
        <dbReference type="SAM" id="MobiDB-lite"/>
    </source>
</evidence>
<feature type="region of interest" description="Disordered" evidence="1">
    <location>
        <begin position="469"/>
        <end position="493"/>
    </location>
</feature>
<keyword evidence="3" id="KW-1185">Reference proteome</keyword>
<dbReference type="RefSeq" id="WP_106690685.1">
    <property type="nucleotide sequence ID" value="NZ_PXNQ02000003.1"/>
</dbReference>
<organism evidence="2 3">
    <name type="scientific">Paracoccus methylarcula</name>
    <dbReference type="NCBI Taxonomy" id="72022"/>
    <lineage>
        <taxon>Bacteria</taxon>
        <taxon>Pseudomonadati</taxon>
        <taxon>Pseudomonadota</taxon>
        <taxon>Alphaproteobacteria</taxon>
        <taxon>Rhodobacterales</taxon>
        <taxon>Paracoccaceae</taxon>
        <taxon>Paracoccus</taxon>
    </lineage>
</organism>
<dbReference type="AlphaFoldDB" id="A0A422QZE2"/>
<evidence type="ECO:0000313" key="3">
    <source>
        <dbReference type="Proteomes" id="UP000238137"/>
    </source>
</evidence>
<proteinExistence type="predicted"/>
<gene>
    <name evidence="2" type="ORF">A7A09_007000</name>
</gene>
<evidence type="ECO:0000313" key="2">
    <source>
        <dbReference type="EMBL" id="RNF35336.1"/>
    </source>
</evidence>
<reference evidence="2" key="1">
    <citation type="submission" date="2018-05" db="EMBL/GenBank/DDBJ databases">
        <title>Reclassification of Methylarcula marina and Methylarcula terricola as Paracoccus methylarcula sp.nov., comb.nov. and Paracoccus terricola comb.nov.</title>
        <authorList>
            <person name="Shmareva M.N."/>
            <person name="Doronina N.V."/>
            <person name="Vasilenko O.V."/>
            <person name="Tarlachkov S.V."/>
            <person name="Trotsenko Y.A."/>
        </authorList>
    </citation>
    <scope>NUCLEOTIDE SEQUENCE [LARGE SCALE GENOMIC DNA]</scope>
    <source>
        <strain evidence="2">VKM B-2159</strain>
    </source>
</reference>
<dbReference type="EMBL" id="PXNQ02000003">
    <property type="protein sequence ID" value="RNF35336.1"/>
    <property type="molecule type" value="Genomic_DNA"/>
</dbReference>